<sequence>MAPAIVNLGLLRRASAFDPAQPSSAFRTQWTDPSDIFSVLLILGGDVVARALAQLTGSSFTPVAFSFGWVAYAVSAVVASVGENRLMPRPDTPCDVINAKSGYLRANSSWLISRLVRDFDHWQDDRVSACVASLLERKDMFDRQQADKKKPGSGRDLPYPKQAGLCVSVYEAGQARPGMPGYDVAYWLGFTITALQLGIAAVPCALYGDWGIILVTAAGILLSFAMGSLSQWKKEKWACRTGCKKDAILTKGNGSQHVILVLASGKGLDLEDLATGQTNVDVNATLTTRIVVLGLAMMWTMLLITAAGIESHTWYLLAVGAVGIVQNVFVAGKKRRPEAFGAPLIFVEVVGEVKVMDTLVAVEKKYPYAGFSMRDTFFPGGKLRDAEKEVWGALEGDVKYGYYHE</sequence>
<accession>A0A8K0SHD1</accession>
<reference evidence="2" key="1">
    <citation type="journal article" date="2021" name="Nat. Commun.">
        <title>Genetic determinants of endophytism in the Arabidopsis root mycobiome.</title>
        <authorList>
            <person name="Mesny F."/>
            <person name="Miyauchi S."/>
            <person name="Thiergart T."/>
            <person name="Pickel B."/>
            <person name="Atanasova L."/>
            <person name="Karlsson M."/>
            <person name="Huettel B."/>
            <person name="Barry K.W."/>
            <person name="Haridas S."/>
            <person name="Chen C."/>
            <person name="Bauer D."/>
            <person name="Andreopoulos W."/>
            <person name="Pangilinan J."/>
            <person name="LaButti K."/>
            <person name="Riley R."/>
            <person name="Lipzen A."/>
            <person name="Clum A."/>
            <person name="Drula E."/>
            <person name="Henrissat B."/>
            <person name="Kohler A."/>
            <person name="Grigoriev I.V."/>
            <person name="Martin F.M."/>
            <person name="Hacquard S."/>
        </authorList>
    </citation>
    <scope>NUCLEOTIDE SEQUENCE</scope>
    <source>
        <strain evidence="2">MPI-CAGE-CH-0235</strain>
    </source>
</reference>
<keyword evidence="1" id="KW-0812">Transmembrane</keyword>
<evidence type="ECO:0000313" key="3">
    <source>
        <dbReference type="Proteomes" id="UP000813444"/>
    </source>
</evidence>
<feature type="transmembrane region" description="Helical" evidence="1">
    <location>
        <begin position="184"/>
        <end position="204"/>
    </location>
</feature>
<comment type="caution">
    <text evidence="2">The sequence shown here is derived from an EMBL/GenBank/DDBJ whole genome shotgun (WGS) entry which is preliminary data.</text>
</comment>
<feature type="transmembrane region" description="Helical" evidence="1">
    <location>
        <begin position="314"/>
        <end position="332"/>
    </location>
</feature>
<feature type="transmembrane region" description="Helical" evidence="1">
    <location>
        <begin position="290"/>
        <end position="308"/>
    </location>
</feature>
<dbReference type="AlphaFoldDB" id="A0A8K0SHD1"/>
<gene>
    <name evidence="2" type="ORF">B0I35DRAFT_414522</name>
</gene>
<dbReference type="Proteomes" id="UP000813444">
    <property type="component" value="Unassembled WGS sequence"/>
</dbReference>
<name>A0A8K0SHD1_9HYPO</name>
<proteinExistence type="predicted"/>
<feature type="transmembrane region" description="Helical" evidence="1">
    <location>
        <begin position="210"/>
        <end position="230"/>
    </location>
</feature>
<keyword evidence="3" id="KW-1185">Reference proteome</keyword>
<evidence type="ECO:0000256" key="1">
    <source>
        <dbReference type="SAM" id="Phobius"/>
    </source>
</evidence>
<organism evidence="2 3">
    <name type="scientific">Stachybotrys elegans</name>
    <dbReference type="NCBI Taxonomy" id="80388"/>
    <lineage>
        <taxon>Eukaryota</taxon>
        <taxon>Fungi</taxon>
        <taxon>Dikarya</taxon>
        <taxon>Ascomycota</taxon>
        <taxon>Pezizomycotina</taxon>
        <taxon>Sordariomycetes</taxon>
        <taxon>Hypocreomycetidae</taxon>
        <taxon>Hypocreales</taxon>
        <taxon>Stachybotryaceae</taxon>
        <taxon>Stachybotrys</taxon>
    </lineage>
</organism>
<protein>
    <submittedName>
        <fullName evidence="2">Uncharacterized protein</fullName>
    </submittedName>
</protein>
<feature type="transmembrane region" description="Helical" evidence="1">
    <location>
        <begin position="60"/>
        <end position="81"/>
    </location>
</feature>
<evidence type="ECO:0000313" key="2">
    <source>
        <dbReference type="EMBL" id="KAH7304229.1"/>
    </source>
</evidence>
<keyword evidence="1" id="KW-1133">Transmembrane helix</keyword>
<keyword evidence="1" id="KW-0472">Membrane</keyword>
<dbReference type="OrthoDB" id="1937642at2759"/>
<dbReference type="EMBL" id="JAGPNK010000024">
    <property type="protein sequence ID" value="KAH7304229.1"/>
    <property type="molecule type" value="Genomic_DNA"/>
</dbReference>